<feature type="compositionally biased region" description="Polar residues" evidence="9">
    <location>
        <begin position="311"/>
        <end position="322"/>
    </location>
</feature>
<feature type="chain" id="PRO_5003389123" evidence="10">
    <location>
        <begin position="21"/>
        <end position="352"/>
    </location>
</feature>
<evidence type="ECO:0000256" key="5">
    <source>
        <dbReference type="ARBA" id="ARBA00022729"/>
    </source>
</evidence>
<proteinExistence type="predicted"/>
<dbReference type="Pfam" id="PF13206">
    <property type="entry name" value="VSG_B"/>
    <property type="match status" value="1"/>
</dbReference>
<dbReference type="EMBL" id="CAEQ01002318">
    <property type="protein sequence ID" value="CCD16519.1"/>
    <property type="molecule type" value="Genomic_DNA"/>
</dbReference>
<accession>F9WGT2</accession>
<evidence type="ECO:0000256" key="2">
    <source>
        <dbReference type="ARBA" id="ARBA00004609"/>
    </source>
</evidence>
<feature type="region of interest" description="Disordered" evidence="9">
    <location>
        <begin position="286"/>
        <end position="322"/>
    </location>
</feature>
<evidence type="ECO:0000256" key="10">
    <source>
        <dbReference type="SAM" id="SignalP"/>
    </source>
</evidence>
<keyword evidence="5 10" id="KW-0732">Signal</keyword>
<comment type="caution">
    <text evidence="12">The sequence shown here is derived from an EMBL/GenBank/DDBJ whole genome shotgun (WGS) entry which is preliminary data.</text>
</comment>
<keyword evidence="13" id="KW-1185">Reference proteome</keyword>
<keyword evidence="7" id="KW-0325">Glycoprotein</keyword>
<evidence type="ECO:0000313" key="12">
    <source>
        <dbReference type="EMBL" id="CCD16519.1"/>
    </source>
</evidence>
<dbReference type="InterPro" id="IPR025932">
    <property type="entry name" value="Trypano_VSG_B_N_dom"/>
</dbReference>
<evidence type="ECO:0000256" key="6">
    <source>
        <dbReference type="ARBA" id="ARBA00023136"/>
    </source>
</evidence>
<feature type="signal peptide" evidence="10">
    <location>
        <begin position="1"/>
        <end position="20"/>
    </location>
</feature>
<organism evidence="12 13">
    <name type="scientific">Trypanosoma congolense (strain IL3000)</name>
    <dbReference type="NCBI Taxonomy" id="1068625"/>
    <lineage>
        <taxon>Eukaryota</taxon>
        <taxon>Discoba</taxon>
        <taxon>Euglenozoa</taxon>
        <taxon>Kinetoplastea</taxon>
        <taxon>Metakinetoplastina</taxon>
        <taxon>Trypanosomatida</taxon>
        <taxon>Trypanosomatidae</taxon>
        <taxon>Trypanosoma</taxon>
        <taxon>Nannomonas</taxon>
    </lineage>
</organism>
<dbReference type="Proteomes" id="UP000000702">
    <property type="component" value="Unassembled WGS sequence"/>
</dbReference>
<feature type="domain" description="Trypanosome variant surface glycoprotein B-type N-terminal" evidence="11">
    <location>
        <begin position="87"/>
        <end position="295"/>
    </location>
</feature>
<gene>
    <name evidence="12" type="ORF">TCIL3000_0_14370</name>
</gene>
<reference evidence="12 13" key="2">
    <citation type="journal article" date="2012" name="Proc. Natl. Acad. Sci. U.S.A.">
        <title>Antigenic diversity is generated by distinct evolutionary mechanisms in African trypanosome species.</title>
        <authorList>
            <person name="Jackson A.P."/>
            <person name="Berry A."/>
            <person name="Aslett M."/>
            <person name="Allison H.C."/>
            <person name="Burton P."/>
            <person name="Vavrova-Anderson J."/>
            <person name="Brown R."/>
            <person name="Browne H."/>
            <person name="Corton N."/>
            <person name="Hauser H."/>
            <person name="Gamble J."/>
            <person name="Gilderthorp R."/>
            <person name="Marcello L."/>
            <person name="McQuillan J."/>
            <person name="Otto T.D."/>
            <person name="Quail M.A."/>
            <person name="Sanders M.J."/>
            <person name="van Tonder A."/>
            <person name="Ginger M.L."/>
            <person name="Field M.C."/>
            <person name="Barry J.D."/>
            <person name="Hertz-Fowler C."/>
            <person name="Berriman M."/>
        </authorList>
    </citation>
    <scope>NUCLEOTIDE SEQUENCE [LARGE SCALE GENOMIC DNA]</scope>
    <source>
        <strain evidence="12 13">IL3000</strain>
    </source>
</reference>
<name>F9WGT2_TRYCI</name>
<dbReference type="AlphaFoldDB" id="F9WGT2"/>
<dbReference type="VEuPathDB" id="TriTrypDB:TcIL3000_0_14370"/>
<sequence length="352" mass="38963">MKFWMMVMFVIGAGANSSGTDHNGEEHKALCNLLKVAVWRWGTSGEGLSQPLRAALGRTIFGDPDGGSLETWGSKVPEDYDVVEKIHSSRSFLCGFPKEGGRYKRFKQVRWPGHSAPHDLVCLCTTGEGGYPVNGARDSSPVATLCEKTKEALGGGTKGWSNTEGEEEVGKAQIGKTWEVIVTECLKKGEKAGDLKSSLQEFKGKLVEKRHNAYEKQVRENMEHELVTLYTNRYQLGEGIPTEEDACSGSPPLGVCVMYYNATKIKEYTPWWSELEKALLLEEEEERKARSENEVDKDKKQKLKVPDAPRPTNQSQTPNTENSTAIFSILNMTSGTPITPPCSWLLSATILI</sequence>
<dbReference type="GO" id="GO:0005886">
    <property type="term" value="C:plasma membrane"/>
    <property type="evidence" value="ECO:0007669"/>
    <property type="project" value="UniProtKB-SubCell"/>
</dbReference>
<evidence type="ECO:0000256" key="3">
    <source>
        <dbReference type="ARBA" id="ARBA00022475"/>
    </source>
</evidence>
<keyword evidence="8" id="KW-0449">Lipoprotein</keyword>
<evidence type="ECO:0000256" key="8">
    <source>
        <dbReference type="ARBA" id="ARBA00023288"/>
    </source>
</evidence>
<keyword evidence="4" id="KW-0336">GPI-anchor</keyword>
<protein>
    <submittedName>
        <fullName evidence="12">Variant surface glycoprotein</fullName>
    </submittedName>
</protein>
<comment type="function">
    <text evidence="1">VSG forms a coat on the surface of the parasite. The trypanosome evades the immune response of the host by expressing a series of antigenically distinct VSGs from an estimated 1000 VSG genes.</text>
</comment>
<evidence type="ECO:0000256" key="4">
    <source>
        <dbReference type="ARBA" id="ARBA00022622"/>
    </source>
</evidence>
<evidence type="ECO:0000256" key="7">
    <source>
        <dbReference type="ARBA" id="ARBA00023180"/>
    </source>
</evidence>
<keyword evidence="3" id="KW-1003">Cell membrane</keyword>
<keyword evidence="6" id="KW-0472">Membrane</keyword>
<evidence type="ECO:0000256" key="1">
    <source>
        <dbReference type="ARBA" id="ARBA00002523"/>
    </source>
</evidence>
<feature type="compositionally biased region" description="Basic and acidic residues" evidence="9">
    <location>
        <begin position="286"/>
        <end position="307"/>
    </location>
</feature>
<evidence type="ECO:0000256" key="9">
    <source>
        <dbReference type="SAM" id="MobiDB-lite"/>
    </source>
</evidence>
<evidence type="ECO:0000259" key="11">
    <source>
        <dbReference type="Pfam" id="PF13206"/>
    </source>
</evidence>
<dbReference type="GO" id="GO:0098552">
    <property type="term" value="C:side of membrane"/>
    <property type="evidence" value="ECO:0007669"/>
    <property type="project" value="UniProtKB-KW"/>
</dbReference>
<comment type="subcellular location">
    <subcellularLocation>
        <location evidence="2">Cell membrane</location>
        <topology evidence="2">Lipid-anchor</topology>
        <topology evidence="2">GPI-anchor</topology>
    </subcellularLocation>
</comment>
<evidence type="ECO:0000313" key="13">
    <source>
        <dbReference type="Proteomes" id="UP000000702"/>
    </source>
</evidence>
<reference evidence="13" key="1">
    <citation type="submission" date="2011-07" db="EMBL/GenBank/DDBJ databases">
        <title>Divergent evolution of antigenic variation in African trypanosomes.</title>
        <authorList>
            <person name="Jackson A.P."/>
            <person name="Berry A."/>
            <person name="Allison H.C."/>
            <person name="Burton P."/>
            <person name="Anderson J."/>
            <person name="Aslett M."/>
            <person name="Brown R."/>
            <person name="Corton N."/>
            <person name="Harris D."/>
            <person name="Hauser H."/>
            <person name="Gamble J."/>
            <person name="Gilderthorp R."/>
            <person name="McQuillan J."/>
            <person name="Quail M.A."/>
            <person name="Sanders M."/>
            <person name="Van Tonder A."/>
            <person name="Ginger M.L."/>
            <person name="Donelson J.E."/>
            <person name="Field M.C."/>
            <person name="Barry J.D."/>
            <person name="Berriman M."/>
            <person name="Hertz-Fowler C."/>
        </authorList>
    </citation>
    <scope>NUCLEOTIDE SEQUENCE [LARGE SCALE GENOMIC DNA]</scope>
    <source>
        <strain evidence="13">IL3000</strain>
    </source>
</reference>